<organism evidence="2 3">
    <name type="scientific">Frankia alni (strain DSM 45986 / CECT 9034 / ACN14a)</name>
    <dbReference type="NCBI Taxonomy" id="326424"/>
    <lineage>
        <taxon>Bacteria</taxon>
        <taxon>Bacillati</taxon>
        <taxon>Actinomycetota</taxon>
        <taxon>Actinomycetes</taxon>
        <taxon>Frankiales</taxon>
        <taxon>Frankiaceae</taxon>
        <taxon>Frankia</taxon>
    </lineage>
</organism>
<dbReference type="KEGG" id="fal:FRAAL6609"/>
<evidence type="ECO:0000313" key="2">
    <source>
        <dbReference type="EMBL" id="CAJ65232.1"/>
    </source>
</evidence>
<proteinExistence type="predicted"/>
<dbReference type="AlphaFoldDB" id="Q0RBF4"/>
<dbReference type="EMBL" id="CT573213">
    <property type="protein sequence ID" value="CAJ65232.1"/>
    <property type="molecule type" value="Genomic_DNA"/>
</dbReference>
<name>Q0RBF4_FRAAA</name>
<reference evidence="2 3" key="1">
    <citation type="journal article" date="2007" name="Genome Res.">
        <title>Genome characteristics of facultatively symbiotic Frankia sp. strains reflect host range and host plant biogeography.</title>
        <authorList>
            <person name="Normand P."/>
            <person name="Lapierre P."/>
            <person name="Tisa L.S."/>
            <person name="Gogarten J.P."/>
            <person name="Alloisio N."/>
            <person name="Bagnarol E."/>
            <person name="Bassi C.A."/>
            <person name="Berry A.M."/>
            <person name="Bickhart D.M."/>
            <person name="Choisne N."/>
            <person name="Couloux A."/>
            <person name="Cournoyer B."/>
            <person name="Cruveiller S."/>
            <person name="Daubin V."/>
            <person name="Demange N."/>
            <person name="Francino M.P."/>
            <person name="Goltsman E."/>
            <person name="Huang Y."/>
            <person name="Kopp O.R."/>
            <person name="Labarre L."/>
            <person name="Lapidus A."/>
            <person name="Lavire C."/>
            <person name="Marechal J."/>
            <person name="Martinez M."/>
            <person name="Mastronunzio J.E."/>
            <person name="Mullin B.C."/>
            <person name="Niemann J."/>
            <person name="Pujic P."/>
            <person name="Rawnsley T."/>
            <person name="Rouy Z."/>
            <person name="Schenowitz C."/>
            <person name="Sellstedt A."/>
            <person name="Tavares F."/>
            <person name="Tomkins J.P."/>
            <person name="Vallenet D."/>
            <person name="Valverde C."/>
            <person name="Wall L.G."/>
            <person name="Wang Y."/>
            <person name="Medigue C."/>
            <person name="Benson D.R."/>
        </authorList>
    </citation>
    <scope>NUCLEOTIDE SEQUENCE [LARGE SCALE GENOMIC DNA]</scope>
    <source>
        <strain evidence="3">DSM 45986 / CECT 9034 / ACN14a</strain>
    </source>
</reference>
<dbReference type="HOGENOM" id="CLU_2682408_0_0_11"/>
<feature type="compositionally biased region" description="Polar residues" evidence="1">
    <location>
        <begin position="62"/>
        <end position="74"/>
    </location>
</feature>
<keyword evidence="3" id="KW-1185">Reference proteome</keyword>
<feature type="compositionally biased region" description="Basic and acidic residues" evidence="1">
    <location>
        <begin position="19"/>
        <end position="29"/>
    </location>
</feature>
<evidence type="ECO:0000313" key="3">
    <source>
        <dbReference type="Proteomes" id="UP000000657"/>
    </source>
</evidence>
<gene>
    <name evidence="2" type="ordered locus">FRAAL6609</name>
</gene>
<accession>Q0RBF4</accession>
<feature type="region of interest" description="Disordered" evidence="1">
    <location>
        <begin position="1"/>
        <end position="74"/>
    </location>
</feature>
<protein>
    <submittedName>
        <fullName evidence="2">Uncharacterized protein</fullName>
    </submittedName>
</protein>
<evidence type="ECO:0000256" key="1">
    <source>
        <dbReference type="SAM" id="MobiDB-lite"/>
    </source>
</evidence>
<dbReference type="Proteomes" id="UP000000657">
    <property type="component" value="Chromosome"/>
</dbReference>
<sequence>MTAITGGVGKQAADGVSADGRETPDRSDADANGAGQAAPTPDCSASRFTRRAAMTGWAGHSTRWSSKPCTLGQD</sequence>